<proteinExistence type="predicted"/>
<name>A0ABV8PT88_9BACT</name>
<dbReference type="GO" id="GO:0003908">
    <property type="term" value="F:methylated-DNA-[protein]-cysteine S-methyltransferase activity"/>
    <property type="evidence" value="ECO:0007669"/>
    <property type="project" value="UniProtKB-EC"/>
</dbReference>
<evidence type="ECO:0000313" key="9">
    <source>
        <dbReference type="EMBL" id="MFC4230445.1"/>
    </source>
</evidence>
<feature type="domain" description="Methylated-DNA-[protein]-cysteine S-methyltransferase DNA binding" evidence="7">
    <location>
        <begin position="86"/>
        <end position="164"/>
    </location>
</feature>
<dbReference type="EMBL" id="JBHSDC010000002">
    <property type="protein sequence ID" value="MFC4230445.1"/>
    <property type="molecule type" value="Genomic_DNA"/>
</dbReference>
<evidence type="ECO:0000256" key="4">
    <source>
        <dbReference type="ARBA" id="ARBA00022763"/>
    </source>
</evidence>
<dbReference type="Proteomes" id="UP001595906">
    <property type="component" value="Unassembled WGS sequence"/>
</dbReference>
<dbReference type="Pfam" id="PF01035">
    <property type="entry name" value="DNA_binding_1"/>
    <property type="match status" value="1"/>
</dbReference>
<organism evidence="9 10">
    <name type="scientific">Parasediminibacterium paludis</name>
    <dbReference type="NCBI Taxonomy" id="908966"/>
    <lineage>
        <taxon>Bacteria</taxon>
        <taxon>Pseudomonadati</taxon>
        <taxon>Bacteroidota</taxon>
        <taxon>Chitinophagia</taxon>
        <taxon>Chitinophagales</taxon>
        <taxon>Chitinophagaceae</taxon>
        <taxon>Parasediminibacterium</taxon>
    </lineage>
</organism>
<dbReference type="Gene3D" id="1.10.10.10">
    <property type="entry name" value="Winged helix-like DNA-binding domain superfamily/Winged helix DNA-binding domain"/>
    <property type="match status" value="1"/>
</dbReference>
<evidence type="ECO:0000256" key="1">
    <source>
        <dbReference type="ARBA" id="ARBA00001286"/>
    </source>
</evidence>
<accession>A0ABV8PT88</accession>
<dbReference type="SUPFAM" id="SSF53155">
    <property type="entry name" value="Methylated DNA-protein cysteine methyltransferase domain"/>
    <property type="match status" value="1"/>
</dbReference>
<sequence length="175" mass="19877">MAVTVSSIKTSQDIYYTYYESPVGLLKIGGTDTYINELSFVDSRQQLSHGEPGISDVIHYCTEQLIEFFQGRRRSFDIPIHQDGTDFQIRVWNELLSIKFGKTISYLDLAKQLGDPKCIRAAATTNGKNNIAIIVPCHRVIGTDKSLTGYSGGLWRKKWLLQHEFRLQNGIQTLF</sequence>
<keyword evidence="5" id="KW-0234">DNA repair</keyword>
<dbReference type="InterPro" id="IPR001497">
    <property type="entry name" value="MethylDNA_cys_MeTrfase_AS"/>
</dbReference>
<evidence type="ECO:0000259" key="7">
    <source>
        <dbReference type="Pfam" id="PF01035"/>
    </source>
</evidence>
<keyword evidence="2 9" id="KW-0489">Methyltransferase</keyword>
<dbReference type="InterPro" id="IPR014048">
    <property type="entry name" value="MethylDNA_cys_MeTrfase_DNA-bd"/>
</dbReference>
<keyword evidence="4" id="KW-0227">DNA damage</keyword>
<dbReference type="GO" id="GO:0032259">
    <property type="term" value="P:methylation"/>
    <property type="evidence" value="ECO:0007669"/>
    <property type="project" value="UniProtKB-KW"/>
</dbReference>
<gene>
    <name evidence="9" type="ORF">ACFOW1_00985</name>
</gene>
<feature type="domain" description="Methylguanine DNA methyltransferase ribonuclease-like" evidence="8">
    <location>
        <begin position="14"/>
        <end position="80"/>
    </location>
</feature>
<dbReference type="SUPFAM" id="SSF46767">
    <property type="entry name" value="Methylated DNA-protein cysteine methyltransferase, C-terminal domain"/>
    <property type="match status" value="1"/>
</dbReference>
<evidence type="ECO:0000313" key="10">
    <source>
        <dbReference type="Proteomes" id="UP001595906"/>
    </source>
</evidence>
<evidence type="ECO:0000256" key="2">
    <source>
        <dbReference type="ARBA" id="ARBA00022603"/>
    </source>
</evidence>
<dbReference type="InterPro" id="IPR008332">
    <property type="entry name" value="MethylG_MeTrfase_N"/>
</dbReference>
<dbReference type="InterPro" id="IPR036217">
    <property type="entry name" value="MethylDNA_cys_MeTrfase_DNAb"/>
</dbReference>
<dbReference type="NCBIfam" id="TIGR00589">
    <property type="entry name" value="ogt"/>
    <property type="match status" value="1"/>
</dbReference>
<protein>
    <submittedName>
        <fullName evidence="9">Methylated-DNA--[protein]-cysteine S-methyltransferase</fullName>
        <ecNumber evidence="9">2.1.1.63</ecNumber>
    </submittedName>
</protein>
<dbReference type="EC" id="2.1.1.63" evidence="9"/>
<evidence type="ECO:0000256" key="6">
    <source>
        <dbReference type="ARBA" id="ARBA00049348"/>
    </source>
</evidence>
<evidence type="ECO:0000259" key="8">
    <source>
        <dbReference type="Pfam" id="PF02870"/>
    </source>
</evidence>
<dbReference type="PROSITE" id="PS00374">
    <property type="entry name" value="MGMT"/>
    <property type="match status" value="1"/>
</dbReference>
<keyword evidence="10" id="KW-1185">Reference proteome</keyword>
<evidence type="ECO:0000256" key="3">
    <source>
        <dbReference type="ARBA" id="ARBA00022679"/>
    </source>
</evidence>
<reference evidence="10" key="1">
    <citation type="journal article" date="2019" name="Int. J. Syst. Evol. Microbiol.">
        <title>The Global Catalogue of Microorganisms (GCM) 10K type strain sequencing project: providing services to taxonomists for standard genome sequencing and annotation.</title>
        <authorList>
            <consortium name="The Broad Institute Genomics Platform"/>
            <consortium name="The Broad Institute Genome Sequencing Center for Infectious Disease"/>
            <person name="Wu L."/>
            <person name="Ma J."/>
        </authorList>
    </citation>
    <scope>NUCLEOTIDE SEQUENCE [LARGE SCALE GENOMIC DNA]</scope>
    <source>
        <strain evidence="10">CECT 8010</strain>
    </source>
</reference>
<dbReference type="Pfam" id="PF02870">
    <property type="entry name" value="Methyltransf_1N"/>
    <property type="match status" value="1"/>
</dbReference>
<comment type="caution">
    <text evidence="9">The sequence shown here is derived from an EMBL/GenBank/DDBJ whole genome shotgun (WGS) entry which is preliminary data.</text>
</comment>
<dbReference type="PANTHER" id="PTHR10815:SF13">
    <property type="entry name" value="METHYLATED-DNA--PROTEIN-CYSTEINE METHYLTRANSFERASE"/>
    <property type="match status" value="1"/>
</dbReference>
<comment type="catalytic activity">
    <reaction evidence="1">
        <text>a 4-O-methyl-thymidine in DNA + L-cysteinyl-[protein] = a thymidine in DNA + S-methyl-L-cysteinyl-[protein]</text>
        <dbReference type="Rhea" id="RHEA:53428"/>
        <dbReference type="Rhea" id="RHEA-COMP:10131"/>
        <dbReference type="Rhea" id="RHEA-COMP:10132"/>
        <dbReference type="Rhea" id="RHEA-COMP:13555"/>
        <dbReference type="Rhea" id="RHEA-COMP:13556"/>
        <dbReference type="ChEBI" id="CHEBI:29950"/>
        <dbReference type="ChEBI" id="CHEBI:82612"/>
        <dbReference type="ChEBI" id="CHEBI:137386"/>
        <dbReference type="ChEBI" id="CHEBI:137387"/>
        <dbReference type="EC" id="2.1.1.63"/>
    </reaction>
</comment>
<dbReference type="InterPro" id="IPR036631">
    <property type="entry name" value="MGMT_N_sf"/>
</dbReference>
<dbReference type="CDD" id="cd06445">
    <property type="entry name" value="ATase"/>
    <property type="match status" value="1"/>
</dbReference>
<dbReference type="RefSeq" id="WP_379011600.1">
    <property type="nucleotide sequence ID" value="NZ_JBHSDC010000002.1"/>
</dbReference>
<keyword evidence="3 9" id="KW-0808">Transferase</keyword>
<dbReference type="PANTHER" id="PTHR10815">
    <property type="entry name" value="METHYLATED-DNA--PROTEIN-CYSTEINE METHYLTRANSFERASE"/>
    <property type="match status" value="1"/>
</dbReference>
<dbReference type="InterPro" id="IPR036388">
    <property type="entry name" value="WH-like_DNA-bd_sf"/>
</dbReference>
<evidence type="ECO:0000256" key="5">
    <source>
        <dbReference type="ARBA" id="ARBA00023204"/>
    </source>
</evidence>
<comment type="catalytic activity">
    <reaction evidence="6">
        <text>a 6-O-methyl-2'-deoxyguanosine in DNA + L-cysteinyl-[protein] = S-methyl-L-cysteinyl-[protein] + a 2'-deoxyguanosine in DNA</text>
        <dbReference type="Rhea" id="RHEA:24000"/>
        <dbReference type="Rhea" id="RHEA-COMP:10131"/>
        <dbReference type="Rhea" id="RHEA-COMP:10132"/>
        <dbReference type="Rhea" id="RHEA-COMP:11367"/>
        <dbReference type="Rhea" id="RHEA-COMP:11368"/>
        <dbReference type="ChEBI" id="CHEBI:29950"/>
        <dbReference type="ChEBI" id="CHEBI:82612"/>
        <dbReference type="ChEBI" id="CHEBI:85445"/>
        <dbReference type="ChEBI" id="CHEBI:85448"/>
        <dbReference type="EC" id="2.1.1.63"/>
    </reaction>
</comment>
<dbReference type="Gene3D" id="3.30.160.70">
    <property type="entry name" value="Methylated DNA-protein cysteine methyltransferase domain"/>
    <property type="match status" value="1"/>
</dbReference>